<sequence>MRVQIILLLFISTFSFAQTEKEKNIDEVIIRSKPKLATILKKLNKQLLKQTDTTSFVFELNQVNFKNNDTIINRQEEQIIKITNFNNNFSKKNVIENKDNWFTNFKEIFKNYSSEESPIGWLSGYPIRKNLTTAELDFFTHPNGYVYTREWLDNNELLVTFESKNFYKGSFIIDKNFNLLQLSYETIEPYPFFYTSPESIGKNHKFTCNWIYQKEKVFMSLEIVNKKMVLKQLQIEEKLRDFVFNRFDKDGVTFMDKNHFYTNIKLQNKSYPIEE</sequence>
<gene>
    <name evidence="2" type="ORF">SAMN05444005_10942</name>
</gene>
<evidence type="ECO:0000313" key="3">
    <source>
        <dbReference type="Proteomes" id="UP000198648"/>
    </source>
</evidence>
<name>A0A1H9E235_9FLAO</name>
<organism evidence="2 3">
    <name type="scientific">Flavobacterium urocaniciphilum</name>
    <dbReference type="NCBI Taxonomy" id="1299341"/>
    <lineage>
        <taxon>Bacteria</taxon>
        <taxon>Pseudomonadati</taxon>
        <taxon>Bacteroidota</taxon>
        <taxon>Flavobacteriia</taxon>
        <taxon>Flavobacteriales</taxon>
        <taxon>Flavobacteriaceae</taxon>
        <taxon>Flavobacterium</taxon>
    </lineage>
</organism>
<keyword evidence="3" id="KW-1185">Reference proteome</keyword>
<dbReference type="OrthoDB" id="1326264at2"/>
<dbReference type="EMBL" id="FOEI01000009">
    <property type="protein sequence ID" value="SEQ19647.1"/>
    <property type="molecule type" value="Genomic_DNA"/>
</dbReference>
<feature type="signal peptide" evidence="1">
    <location>
        <begin position="1"/>
        <end position="17"/>
    </location>
</feature>
<proteinExistence type="predicted"/>
<dbReference type="Proteomes" id="UP000198648">
    <property type="component" value="Unassembled WGS sequence"/>
</dbReference>
<dbReference type="RefSeq" id="WP_091469989.1">
    <property type="nucleotide sequence ID" value="NZ_FOEI01000009.1"/>
</dbReference>
<evidence type="ECO:0008006" key="4">
    <source>
        <dbReference type="Google" id="ProtNLM"/>
    </source>
</evidence>
<evidence type="ECO:0000313" key="2">
    <source>
        <dbReference type="EMBL" id="SEQ19647.1"/>
    </source>
</evidence>
<protein>
    <recommendedName>
        <fullName evidence="4">GLPGLI family protein</fullName>
    </recommendedName>
</protein>
<feature type="chain" id="PRO_5011651842" description="GLPGLI family protein" evidence="1">
    <location>
        <begin position="18"/>
        <end position="275"/>
    </location>
</feature>
<evidence type="ECO:0000256" key="1">
    <source>
        <dbReference type="SAM" id="SignalP"/>
    </source>
</evidence>
<reference evidence="2 3" key="1">
    <citation type="submission" date="2016-10" db="EMBL/GenBank/DDBJ databases">
        <authorList>
            <person name="de Groot N.N."/>
        </authorList>
    </citation>
    <scope>NUCLEOTIDE SEQUENCE [LARGE SCALE GENOMIC DNA]</scope>
    <source>
        <strain evidence="2 3">DSM 27078</strain>
    </source>
</reference>
<keyword evidence="1" id="KW-0732">Signal</keyword>
<dbReference type="AlphaFoldDB" id="A0A1H9E235"/>
<accession>A0A1H9E235</accession>